<dbReference type="AlphaFoldDB" id="A0A7C3RIQ2"/>
<dbReference type="PROSITE" id="PS50850">
    <property type="entry name" value="MFS"/>
    <property type="match status" value="2"/>
</dbReference>
<dbReference type="GO" id="GO:0022857">
    <property type="term" value="F:transmembrane transporter activity"/>
    <property type="evidence" value="ECO:0007669"/>
    <property type="project" value="InterPro"/>
</dbReference>
<sequence>MRNKRNYILAFWDPVFFINGMIFLNVNTVIPYFIIALSGTTFHISLANFLAVLGSFLPSIFIARYVQRLRIKNKVFAKILLIQRFSFLIFVFLFPFILKYFGKTATIYLFLLFYGAFNLFVGTYGPFYFSILDKILPFEERGRVVGRGSALGNLIAIFMTLLLNFYISRISFPYNFFLIFLTGTFILLLDALFFYFMEEKEGDIFEDSLSFSQFMKRAFSILKINPVFRKVVVSLLFLGLSLTTLPYFIVYADKNFGALNNIVTVFNFGYILSSVLGSFILGELTKNLGYKKVLSLGMALGLVGFIVVFVFRNLIGTILGSILVNLTFVSNILTSGFIITGVSPKEDLPVYLAVNNTIVMAFSSLMHLFNGAIIKYLGFYVLFFVSFIFLVFSFVSIGRVVITSTDN</sequence>
<dbReference type="Gene3D" id="1.20.1250.20">
    <property type="entry name" value="MFS general substrate transporter like domains"/>
    <property type="match status" value="2"/>
</dbReference>
<keyword evidence="2 4" id="KW-1133">Transmembrane helix</keyword>
<feature type="domain" description="Major facilitator superfamily (MFS) profile" evidence="5">
    <location>
        <begin position="1"/>
        <end position="202"/>
    </location>
</feature>
<proteinExistence type="predicted"/>
<dbReference type="InterPro" id="IPR052528">
    <property type="entry name" value="Sugar_transport-like"/>
</dbReference>
<feature type="transmembrane region" description="Helical" evidence="4">
    <location>
        <begin position="75"/>
        <end position="101"/>
    </location>
</feature>
<feature type="domain" description="Major facilitator superfamily (MFS) profile" evidence="5">
    <location>
        <begin position="227"/>
        <end position="407"/>
    </location>
</feature>
<accession>A0A7C3RIQ2</accession>
<keyword evidence="3 4" id="KW-0472">Membrane</keyword>
<feature type="transmembrane region" description="Helical" evidence="4">
    <location>
        <begin position="262"/>
        <end position="281"/>
    </location>
</feature>
<dbReference type="InterPro" id="IPR036259">
    <property type="entry name" value="MFS_trans_sf"/>
</dbReference>
<dbReference type="EMBL" id="DTIN01000004">
    <property type="protein sequence ID" value="HFX12560.1"/>
    <property type="molecule type" value="Genomic_DNA"/>
</dbReference>
<evidence type="ECO:0000256" key="4">
    <source>
        <dbReference type="SAM" id="Phobius"/>
    </source>
</evidence>
<feature type="transmembrane region" description="Helical" evidence="4">
    <location>
        <begin position="317"/>
        <end position="338"/>
    </location>
</feature>
<feature type="transmembrane region" description="Helical" evidence="4">
    <location>
        <begin position="107"/>
        <end position="129"/>
    </location>
</feature>
<feature type="transmembrane region" description="Helical" evidence="4">
    <location>
        <begin position="150"/>
        <end position="168"/>
    </location>
</feature>
<evidence type="ECO:0000259" key="5">
    <source>
        <dbReference type="PROSITE" id="PS50850"/>
    </source>
</evidence>
<dbReference type="PANTHER" id="PTHR23526">
    <property type="entry name" value="INTEGRAL MEMBRANE TRANSPORT PROTEIN-RELATED"/>
    <property type="match status" value="1"/>
</dbReference>
<organism evidence="6">
    <name type="scientific">Dictyoglomus thermophilum</name>
    <dbReference type="NCBI Taxonomy" id="14"/>
    <lineage>
        <taxon>Bacteria</taxon>
        <taxon>Pseudomonadati</taxon>
        <taxon>Dictyoglomota</taxon>
        <taxon>Dictyoglomia</taxon>
        <taxon>Dictyoglomales</taxon>
        <taxon>Dictyoglomaceae</taxon>
        <taxon>Dictyoglomus</taxon>
    </lineage>
</organism>
<comment type="caution">
    <text evidence="6">The sequence shown here is derived from an EMBL/GenBank/DDBJ whole genome shotgun (WGS) entry which is preliminary data.</text>
</comment>
<keyword evidence="1 4" id="KW-0812">Transmembrane</keyword>
<feature type="transmembrane region" description="Helical" evidence="4">
    <location>
        <begin position="174"/>
        <end position="196"/>
    </location>
</feature>
<protein>
    <submittedName>
        <fullName evidence="6">MFS transporter</fullName>
    </submittedName>
</protein>
<evidence type="ECO:0000256" key="3">
    <source>
        <dbReference type="ARBA" id="ARBA00023136"/>
    </source>
</evidence>
<feature type="transmembrane region" description="Helical" evidence="4">
    <location>
        <begin position="293"/>
        <end position="311"/>
    </location>
</feature>
<gene>
    <name evidence="6" type="ORF">ENW00_00130</name>
</gene>
<evidence type="ECO:0000256" key="1">
    <source>
        <dbReference type="ARBA" id="ARBA00022692"/>
    </source>
</evidence>
<name>A0A7C3RIQ2_DICTH</name>
<feature type="transmembrane region" description="Helical" evidence="4">
    <location>
        <begin position="350"/>
        <end position="373"/>
    </location>
</feature>
<evidence type="ECO:0000256" key="2">
    <source>
        <dbReference type="ARBA" id="ARBA00022989"/>
    </source>
</evidence>
<dbReference type="PANTHER" id="PTHR23526:SF1">
    <property type="entry name" value="MAJOR FACILITATOR SUPERFAMILY MFS_1"/>
    <property type="match status" value="1"/>
</dbReference>
<evidence type="ECO:0000313" key="6">
    <source>
        <dbReference type="EMBL" id="HFX12560.1"/>
    </source>
</evidence>
<dbReference type="SUPFAM" id="SSF103473">
    <property type="entry name" value="MFS general substrate transporter"/>
    <property type="match status" value="1"/>
</dbReference>
<feature type="transmembrane region" description="Helical" evidence="4">
    <location>
        <begin position="7"/>
        <end position="26"/>
    </location>
</feature>
<feature type="transmembrane region" description="Helical" evidence="4">
    <location>
        <begin position="32"/>
        <end position="63"/>
    </location>
</feature>
<reference evidence="6" key="1">
    <citation type="journal article" date="2020" name="mSystems">
        <title>Genome- and Community-Level Interaction Insights into Carbon Utilization and Element Cycling Functions of Hydrothermarchaeota in Hydrothermal Sediment.</title>
        <authorList>
            <person name="Zhou Z."/>
            <person name="Liu Y."/>
            <person name="Xu W."/>
            <person name="Pan J."/>
            <person name="Luo Z.H."/>
            <person name="Li M."/>
        </authorList>
    </citation>
    <scope>NUCLEOTIDE SEQUENCE [LARGE SCALE GENOMIC DNA]</scope>
    <source>
        <strain evidence="6">SpSt-81</strain>
    </source>
</reference>
<dbReference type="InterPro" id="IPR020846">
    <property type="entry name" value="MFS_dom"/>
</dbReference>
<feature type="transmembrane region" description="Helical" evidence="4">
    <location>
        <begin position="379"/>
        <end position="402"/>
    </location>
</feature>
<feature type="transmembrane region" description="Helical" evidence="4">
    <location>
        <begin position="231"/>
        <end position="250"/>
    </location>
</feature>